<dbReference type="OrthoDB" id="2925035at2759"/>
<reference evidence="3" key="1">
    <citation type="submission" date="2022-07" db="EMBL/GenBank/DDBJ databases">
        <title>The genome of Lyophyllum shimeji provides insight into the initial evolution of ectomycorrhizal fungal genome.</title>
        <authorList>
            <person name="Kobayashi Y."/>
            <person name="Shibata T."/>
            <person name="Hirakawa H."/>
            <person name="Shigenobu S."/>
            <person name="Nishiyama T."/>
            <person name="Yamada A."/>
            <person name="Hasebe M."/>
            <person name="Kawaguchi M."/>
        </authorList>
    </citation>
    <scope>NUCLEOTIDE SEQUENCE</scope>
    <source>
        <strain evidence="3">AT787</strain>
    </source>
</reference>
<comment type="similarity">
    <text evidence="1">Belongs to the bystin family.</text>
</comment>
<dbReference type="PANTHER" id="PTHR12821:SF0">
    <property type="entry name" value="BYSTIN"/>
    <property type="match status" value="1"/>
</dbReference>
<name>A0A9P3PVE8_LYOSH</name>
<dbReference type="PANTHER" id="PTHR12821">
    <property type="entry name" value="BYSTIN"/>
    <property type="match status" value="1"/>
</dbReference>
<dbReference type="Proteomes" id="UP001063166">
    <property type="component" value="Unassembled WGS sequence"/>
</dbReference>
<gene>
    <name evidence="3" type="primary">ENP1</name>
    <name evidence="3" type="ORF">LshimejAT787_1102390</name>
</gene>
<proteinExistence type="inferred from homology"/>
<feature type="compositionally biased region" description="Basic and acidic residues" evidence="2">
    <location>
        <begin position="85"/>
        <end position="100"/>
    </location>
</feature>
<evidence type="ECO:0000256" key="1">
    <source>
        <dbReference type="ARBA" id="ARBA00007114"/>
    </source>
</evidence>
<evidence type="ECO:0000313" key="4">
    <source>
        <dbReference type="Proteomes" id="UP001063166"/>
    </source>
</evidence>
<dbReference type="GO" id="GO:0005730">
    <property type="term" value="C:nucleolus"/>
    <property type="evidence" value="ECO:0007669"/>
    <property type="project" value="TreeGrafter"/>
</dbReference>
<dbReference type="GO" id="GO:0030688">
    <property type="term" value="C:preribosome, small subunit precursor"/>
    <property type="evidence" value="ECO:0007669"/>
    <property type="project" value="TreeGrafter"/>
</dbReference>
<dbReference type="Pfam" id="PF05291">
    <property type="entry name" value="Bystin"/>
    <property type="match status" value="1"/>
</dbReference>
<organism evidence="3 4">
    <name type="scientific">Lyophyllum shimeji</name>
    <name type="common">Hon-shimeji</name>
    <name type="synonym">Tricholoma shimeji</name>
    <dbReference type="NCBI Taxonomy" id="47721"/>
    <lineage>
        <taxon>Eukaryota</taxon>
        <taxon>Fungi</taxon>
        <taxon>Dikarya</taxon>
        <taxon>Basidiomycota</taxon>
        <taxon>Agaricomycotina</taxon>
        <taxon>Agaricomycetes</taxon>
        <taxon>Agaricomycetidae</taxon>
        <taxon>Agaricales</taxon>
        <taxon>Tricholomatineae</taxon>
        <taxon>Lyophyllaceae</taxon>
        <taxon>Lyophyllum</taxon>
    </lineage>
</organism>
<dbReference type="EMBL" id="BRPK01000011">
    <property type="protein sequence ID" value="GLB42224.1"/>
    <property type="molecule type" value="Genomic_DNA"/>
</dbReference>
<dbReference type="InterPro" id="IPR007955">
    <property type="entry name" value="Bystin"/>
</dbReference>
<evidence type="ECO:0000313" key="3">
    <source>
        <dbReference type="EMBL" id="GLB42224.1"/>
    </source>
</evidence>
<dbReference type="GO" id="GO:0005737">
    <property type="term" value="C:cytoplasm"/>
    <property type="evidence" value="ECO:0007669"/>
    <property type="project" value="TreeGrafter"/>
</dbReference>
<dbReference type="GO" id="GO:0006364">
    <property type="term" value="P:rRNA processing"/>
    <property type="evidence" value="ECO:0007669"/>
    <property type="project" value="TreeGrafter"/>
</dbReference>
<feature type="compositionally biased region" description="Acidic residues" evidence="2">
    <location>
        <begin position="72"/>
        <end position="84"/>
    </location>
</feature>
<evidence type="ECO:0000256" key="2">
    <source>
        <dbReference type="SAM" id="MobiDB-lite"/>
    </source>
</evidence>
<dbReference type="AlphaFoldDB" id="A0A9P3PVE8"/>
<accession>A0A9P3PVE8</accession>
<keyword evidence="4" id="KW-1185">Reference proteome</keyword>
<dbReference type="GO" id="GO:0030515">
    <property type="term" value="F:snoRNA binding"/>
    <property type="evidence" value="ECO:0007669"/>
    <property type="project" value="TreeGrafter"/>
</dbReference>
<sequence>MPRSGKVTAKPRHNPLHLDIQEDSDLTLGSVKAIERRLKPAKYLNEEGAEEVLDARSSAKVLELAQIQQKELDEDSEDDASDPDPDTHRDIFRLTRHTESGSEDEDENSMQIGEEVMLDIDTSDLSILDRLHPSDNVERKTLADVIFSKMAADGASATGPSTQRDVGSDPAVGLDPRIVELFKKVGDSMQGTGSLPKLIKVLPSFPSWQRYLALTQPEDWNPFSCRKATNIFVSNMKPKQAQFFFRYVLLPAVRENIATNRSLNVHYYEALLRSLFKPAAFFKGFLFPLLEENCTLKEATIVASVLAKKAIPPLHLGAAILHIAAADFSGARALFLRVLLDKKKDLPYRVLDDLVFHFIRISNWSQSKGVDLPVLWHQSLLVFSQRYSANLTRDQKDALLDVVKANFHHQIGPEVCRELACADNRPLATDIVMS</sequence>
<feature type="region of interest" description="Disordered" evidence="2">
    <location>
        <begin position="69"/>
        <end position="109"/>
    </location>
</feature>
<comment type="caution">
    <text evidence="3">The sequence shown here is derived from an EMBL/GenBank/DDBJ whole genome shotgun (WGS) entry which is preliminary data.</text>
</comment>
<protein>
    <submittedName>
        <fullName evidence="3">Bystin</fullName>
    </submittedName>
</protein>